<dbReference type="EC" id="3.1.-.-" evidence="3"/>
<dbReference type="RefSeq" id="WP_357780323.1">
    <property type="nucleotide sequence ID" value="NZ_JBFAKC010000002.1"/>
</dbReference>
<keyword evidence="4" id="KW-1185">Reference proteome</keyword>
<dbReference type="Gene3D" id="3.40.50.1110">
    <property type="entry name" value="SGNH hydrolase"/>
    <property type="match status" value="1"/>
</dbReference>
<evidence type="ECO:0000313" key="3">
    <source>
        <dbReference type="EMBL" id="MEV0706866.1"/>
    </source>
</evidence>
<evidence type="ECO:0000259" key="2">
    <source>
        <dbReference type="Pfam" id="PF13472"/>
    </source>
</evidence>
<gene>
    <name evidence="3" type="ORF">AB0I48_04815</name>
</gene>
<feature type="chain" id="PRO_5047065448" evidence="1">
    <location>
        <begin position="26"/>
        <end position="297"/>
    </location>
</feature>
<dbReference type="PANTHER" id="PTHR37981:SF1">
    <property type="entry name" value="SGNH HYDROLASE-TYPE ESTERASE DOMAIN-CONTAINING PROTEIN"/>
    <property type="match status" value="1"/>
</dbReference>
<feature type="domain" description="SGNH hydrolase-type esterase" evidence="2">
    <location>
        <begin position="34"/>
        <end position="283"/>
    </location>
</feature>
<dbReference type="InterPro" id="IPR037460">
    <property type="entry name" value="SEST-like"/>
</dbReference>
<reference evidence="3 4" key="1">
    <citation type="submission" date="2024-06" db="EMBL/GenBank/DDBJ databases">
        <title>The Natural Products Discovery Center: Release of the First 8490 Sequenced Strains for Exploring Actinobacteria Biosynthetic Diversity.</title>
        <authorList>
            <person name="Kalkreuter E."/>
            <person name="Kautsar S.A."/>
            <person name="Yang D."/>
            <person name="Bader C.D."/>
            <person name="Teijaro C.N."/>
            <person name="Fluegel L."/>
            <person name="Davis C.M."/>
            <person name="Simpson J.R."/>
            <person name="Lauterbach L."/>
            <person name="Steele A.D."/>
            <person name="Gui C."/>
            <person name="Meng S."/>
            <person name="Li G."/>
            <person name="Viehrig K."/>
            <person name="Ye F."/>
            <person name="Su P."/>
            <person name="Kiefer A.F."/>
            <person name="Nichols A."/>
            <person name="Cepeda A.J."/>
            <person name="Yan W."/>
            <person name="Fan B."/>
            <person name="Jiang Y."/>
            <person name="Adhikari A."/>
            <person name="Zheng C.-J."/>
            <person name="Schuster L."/>
            <person name="Cowan T.M."/>
            <person name="Smanski M.J."/>
            <person name="Chevrette M.G."/>
            <person name="De Carvalho L.P.S."/>
            <person name="Shen B."/>
        </authorList>
    </citation>
    <scope>NUCLEOTIDE SEQUENCE [LARGE SCALE GENOMIC DNA]</scope>
    <source>
        <strain evidence="3 4">NPDC050403</strain>
    </source>
</reference>
<dbReference type="InterPro" id="IPR036514">
    <property type="entry name" value="SGNH_hydro_sf"/>
</dbReference>
<keyword evidence="1" id="KW-0732">Signal</keyword>
<name>A0ABV3FN68_9NOCA</name>
<evidence type="ECO:0000313" key="4">
    <source>
        <dbReference type="Proteomes" id="UP001551695"/>
    </source>
</evidence>
<feature type="signal peptide" evidence="1">
    <location>
        <begin position="1"/>
        <end position="25"/>
    </location>
</feature>
<sequence length="297" mass="30937">MRITPALVAACAAIGTVLTAPHSSAAPGYDEYVALGDSWAADATLAAALVTTEFVPAGCAQRIDNYSRQVAAALDIPTFRDAACAGAVTADMLVDQPVGRDLWPGANTPQFDRLTPTTDLVTVLIGGNDVGLAAAVRGCVTVDPAVSPCQRTWVVDGVDRMSRNIAAAEPHVTAAIEGIRLRSPDARVLMLDYFEGVAANGGCFPTIPISPTDVDWLAAKLVELDAMLARVARRTGVEFVDTYAGSAGHDACQAPGVRWAEGLVPYTSDPPGPALPFHPNQLGVNYQARTVISALTA</sequence>
<dbReference type="EMBL" id="JBFAKC010000002">
    <property type="protein sequence ID" value="MEV0706866.1"/>
    <property type="molecule type" value="Genomic_DNA"/>
</dbReference>
<evidence type="ECO:0000256" key="1">
    <source>
        <dbReference type="SAM" id="SignalP"/>
    </source>
</evidence>
<dbReference type="Pfam" id="PF13472">
    <property type="entry name" value="Lipase_GDSL_2"/>
    <property type="match status" value="1"/>
</dbReference>
<dbReference type="CDD" id="cd01823">
    <property type="entry name" value="SEST_like"/>
    <property type="match status" value="1"/>
</dbReference>
<keyword evidence="3" id="KW-0378">Hydrolase</keyword>
<comment type="caution">
    <text evidence="3">The sequence shown here is derived from an EMBL/GenBank/DDBJ whole genome shotgun (WGS) entry which is preliminary data.</text>
</comment>
<dbReference type="SUPFAM" id="SSF52266">
    <property type="entry name" value="SGNH hydrolase"/>
    <property type="match status" value="1"/>
</dbReference>
<dbReference type="GO" id="GO:0016787">
    <property type="term" value="F:hydrolase activity"/>
    <property type="evidence" value="ECO:0007669"/>
    <property type="project" value="UniProtKB-KW"/>
</dbReference>
<dbReference type="InterPro" id="IPR013830">
    <property type="entry name" value="SGNH_hydro"/>
</dbReference>
<dbReference type="Proteomes" id="UP001551695">
    <property type="component" value="Unassembled WGS sequence"/>
</dbReference>
<proteinExistence type="predicted"/>
<protein>
    <submittedName>
        <fullName evidence="3">SGNH/GDSL hydrolase family protein</fullName>
        <ecNumber evidence="3">3.1.-.-</ecNumber>
    </submittedName>
</protein>
<accession>A0ABV3FN68</accession>
<organism evidence="3 4">
    <name type="scientific">Nocardia aurea</name>
    <dbReference type="NCBI Taxonomy" id="2144174"/>
    <lineage>
        <taxon>Bacteria</taxon>
        <taxon>Bacillati</taxon>
        <taxon>Actinomycetota</taxon>
        <taxon>Actinomycetes</taxon>
        <taxon>Mycobacteriales</taxon>
        <taxon>Nocardiaceae</taxon>
        <taxon>Nocardia</taxon>
    </lineage>
</organism>
<dbReference type="PANTHER" id="PTHR37981">
    <property type="entry name" value="LIPASE 2"/>
    <property type="match status" value="1"/>
</dbReference>